<proteinExistence type="predicted"/>
<comment type="caution">
    <text evidence="1">The sequence shown here is derived from an EMBL/GenBank/DDBJ whole genome shotgun (WGS) entry which is preliminary data.</text>
</comment>
<organism evidence="1 2">
    <name type="scientific">Enterocloster bolteae</name>
    <dbReference type="NCBI Taxonomy" id="208479"/>
    <lineage>
        <taxon>Bacteria</taxon>
        <taxon>Bacillati</taxon>
        <taxon>Bacillota</taxon>
        <taxon>Clostridia</taxon>
        <taxon>Lachnospirales</taxon>
        <taxon>Lachnospiraceae</taxon>
        <taxon>Enterocloster</taxon>
    </lineage>
</organism>
<reference evidence="1 2" key="1">
    <citation type="submission" date="2018-08" db="EMBL/GenBank/DDBJ databases">
        <title>A genome reference for cultivated species of the human gut microbiota.</title>
        <authorList>
            <person name="Zou Y."/>
            <person name="Xue W."/>
            <person name="Luo G."/>
        </authorList>
    </citation>
    <scope>NUCLEOTIDE SEQUENCE [LARGE SCALE GENOMIC DNA]</scope>
    <source>
        <strain evidence="1 2">AM35-14</strain>
    </source>
</reference>
<dbReference type="Proteomes" id="UP000283975">
    <property type="component" value="Unassembled WGS sequence"/>
</dbReference>
<evidence type="ECO:0000313" key="2">
    <source>
        <dbReference type="Proteomes" id="UP000283975"/>
    </source>
</evidence>
<evidence type="ECO:0000313" key="1">
    <source>
        <dbReference type="EMBL" id="RHC48731.1"/>
    </source>
</evidence>
<dbReference type="AlphaFoldDB" id="A0A414AJA1"/>
<dbReference type="EMBL" id="QSHZ01000046">
    <property type="protein sequence ID" value="RHC48731.1"/>
    <property type="molecule type" value="Genomic_DNA"/>
</dbReference>
<name>A0A414AJA1_9FIRM</name>
<sequence length="111" mass="12801">MQRLCRLILMLVVLLLISAYIQKPEYIIYSIISGSGGDTRDTELFVIVYQSWDTDGTVTEIVRKHCTMNGTPNRLTIHLYHSMYALNHGQAYYTKTFEYPEDEIIGPPPAW</sequence>
<gene>
    <name evidence="1" type="ORF">DW839_28205</name>
</gene>
<accession>A0A414AJA1</accession>
<protein>
    <submittedName>
        <fullName evidence="1">Uncharacterized protein</fullName>
    </submittedName>
</protein>